<protein>
    <recommendedName>
        <fullName evidence="2 6">Malonyl CoA-acyl carrier protein transacylase</fullName>
        <ecNumber evidence="1 6">2.3.1.39</ecNumber>
    </recommendedName>
</protein>
<proteinExistence type="inferred from homology"/>
<dbReference type="EC" id="2.3.1.39" evidence="1 6"/>
<accession>A0A117UTB7</accession>
<dbReference type="InterPro" id="IPR050858">
    <property type="entry name" value="Mal-CoA-ACP_Trans/PKS_FabD"/>
</dbReference>
<dbReference type="SUPFAM" id="SSF55048">
    <property type="entry name" value="Probable ACP-binding domain of malonyl-CoA ACP transacylase"/>
    <property type="match status" value="1"/>
</dbReference>
<evidence type="ECO:0000256" key="4">
    <source>
        <dbReference type="ARBA" id="ARBA00023315"/>
    </source>
</evidence>
<dbReference type="InterPro" id="IPR016036">
    <property type="entry name" value="Malonyl_transacylase_ACP-bd"/>
</dbReference>
<dbReference type="InterPro" id="IPR014043">
    <property type="entry name" value="Acyl_transferase_dom"/>
</dbReference>
<dbReference type="GO" id="GO:0006633">
    <property type="term" value="P:fatty acid biosynthetic process"/>
    <property type="evidence" value="ECO:0007669"/>
    <property type="project" value="TreeGrafter"/>
</dbReference>
<dbReference type="EMBL" id="LLZS01000009">
    <property type="protein sequence ID" value="KUR70469.1"/>
    <property type="molecule type" value="Genomic_DNA"/>
</dbReference>
<evidence type="ECO:0000313" key="9">
    <source>
        <dbReference type="EMBL" id="KUR70469.1"/>
    </source>
</evidence>
<dbReference type="Gene3D" id="3.40.366.10">
    <property type="entry name" value="Malonyl-Coenzyme A Acyl Carrier Protein, domain 2"/>
    <property type="match status" value="1"/>
</dbReference>
<evidence type="ECO:0000313" key="10">
    <source>
        <dbReference type="Proteomes" id="UP000058012"/>
    </source>
</evidence>
<dbReference type="InterPro" id="IPR016035">
    <property type="entry name" value="Acyl_Trfase/lysoPLipase"/>
</dbReference>
<dbReference type="AlphaFoldDB" id="A0A117UTB7"/>
<comment type="similarity">
    <text evidence="6">Belongs to the fabD family.</text>
</comment>
<evidence type="ECO:0000256" key="2">
    <source>
        <dbReference type="ARBA" id="ARBA00018953"/>
    </source>
</evidence>
<dbReference type="Pfam" id="PF00698">
    <property type="entry name" value="Acyl_transf_1"/>
    <property type="match status" value="1"/>
</dbReference>
<evidence type="ECO:0000259" key="8">
    <source>
        <dbReference type="SMART" id="SM00827"/>
    </source>
</evidence>
<dbReference type="STRING" id="1117702.AQZ52_16780"/>
<dbReference type="Proteomes" id="UP000058012">
    <property type="component" value="Unassembled WGS sequence"/>
</dbReference>
<dbReference type="SMART" id="SM00827">
    <property type="entry name" value="PKS_AT"/>
    <property type="match status" value="1"/>
</dbReference>
<reference evidence="9 10" key="1">
    <citation type="submission" date="2015-10" db="EMBL/GenBank/DDBJ databases">
        <title>Draft genome sequence of Novosphingobium fuchskuhlense DSM 25065 isolated from a surface water sample of the southwest basin of Lake Grosse Fuchskuhle.</title>
        <authorList>
            <person name="Ruckert C."/>
            <person name="Winkler A."/>
            <person name="Glaeser J."/>
            <person name="Grossart H.-P."/>
            <person name="Kalinowski J."/>
            <person name="Glaeser S."/>
        </authorList>
    </citation>
    <scope>NUCLEOTIDE SEQUENCE [LARGE SCALE GENOMIC DNA]</scope>
    <source>
        <strain evidence="9 10">FNE08-7</strain>
    </source>
</reference>
<dbReference type="GO" id="GO:0004314">
    <property type="term" value="F:[acyl-carrier-protein] S-malonyltransferase activity"/>
    <property type="evidence" value="ECO:0007669"/>
    <property type="project" value="UniProtKB-EC"/>
</dbReference>
<dbReference type="SUPFAM" id="SSF52151">
    <property type="entry name" value="FabD/lysophospholipase-like"/>
    <property type="match status" value="1"/>
</dbReference>
<evidence type="ECO:0000256" key="6">
    <source>
        <dbReference type="PIRNR" id="PIRNR000446"/>
    </source>
</evidence>
<feature type="active site" evidence="7">
    <location>
        <position position="203"/>
    </location>
</feature>
<dbReference type="InterPro" id="IPR004410">
    <property type="entry name" value="Malonyl_CoA-ACP_transAc_FabD"/>
</dbReference>
<evidence type="ECO:0000256" key="5">
    <source>
        <dbReference type="ARBA" id="ARBA00048462"/>
    </source>
</evidence>
<dbReference type="PANTHER" id="PTHR42681:SF1">
    <property type="entry name" value="MALONYL-COA-ACYL CARRIER PROTEIN TRANSACYLASE, MITOCHONDRIAL"/>
    <property type="match status" value="1"/>
</dbReference>
<comment type="caution">
    <text evidence="9">The sequence shown here is derived from an EMBL/GenBank/DDBJ whole genome shotgun (WGS) entry which is preliminary data.</text>
</comment>
<dbReference type="RefSeq" id="WP_067913616.1">
    <property type="nucleotide sequence ID" value="NZ_KQ954246.1"/>
</dbReference>
<evidence type="ECO:0000256" key="3">
    <source>
        <dbReference type="ARBA" id="ARBA00022679"/>
    </source>
</evidence>
<organism evidence="9 10">
    <name type="scientific">Novosphingobium fuchskuhlense</name>
    <dbReference type="NCBI Taxonomy" id="1117702"/>
    <lineage>
        <taxon>Bacteria</taxon>
        <taxon>Pseudomonadati</taxon>
        <taxon>Pseudomonadota</taxon>
        <taxon>Alphaproteobacteria</taxon>
        <taxon>Sphingomonadales</taxon>
        <taxon>Sphingomonadaceae</taxon>
        <taxon>Novosphingobium</taxon>
    </lineage>
</organism>
<keyword evidence="3 6" id="KW-0808">Transferase</keyword>
<dbReference type="OrthoDB" id="9808564at2"/>
<evidence type="ECO:0000256" key="1">
    <source>
        <dbReference type="ARBA" id="ARBA00013258"/>
    </source>
</evidence>
<gene>
    <name evidence="9" type="ORF">AQZ52_16780</name>
</gene>
<evidence type="ECO:0000256" key="7">
    <source>
        <dbReference type="PIRSR" id="PIRSR000446-1"/>
    </source>
</evidence>
<dbReference type="GO" id="GO:0005829">
    <property type="term" value="C:cytosol"/>
    <property type="evidence" value="ECO:0007669"/>
    <property type="project" value="TreeGrafter"/>
</dbReference>
<comment type="catalytic activity">
    <reaction evidence="5 6">
        <text>holo-[ACP] + malonyl-CoA = malonyl-[ACP] + CoA</text>
        <dbReference type="Rhea" id="RHEA:41792"/>
        <dbReference type="Rhea" id="RHEA-COMP:9623"/>
        <dbReference type="Rhea" id="RHEA-COMP:9685"/>
        <dbReference type="ChEBI" id="CHEBI:57287"/>
        <dbReference type="ChEBI" id="CHEBI:57384"/>
        <dbReference type="ChEBI" id="CHEBI:64479"/>
        <dbReference type="ChEBI" id="CHEBI:78449"/>
        <dbReference type="EC" id="2.3.1.39"/>
    </reaction>
</comment>
<dbReference type="NCBIfam" id="TIGR00128">
    <property type="entry name" value="fabD"/>
    <property type="match status" value="1"/>
</dbReference>
<dbReference type="InterPro" id="IPR024925">
    <property type="entry name" value="Malonyl_CoA-ACP_transAc"/>
</dbReference>
<dbReference type="FunFam" id="3.30.70.250:FF:000001">
    <property type="entry name" value="Malonyl CoA-acyl carrier protein transacylase"/>
    <property type="match status" value="1"/>
</dbReference>
<keyword evidence="10" id="KW-1185">Reference proteome</keyword>
<feature type="domain" description="Malonyl-CoA:ACP transacylase (MAT)" evidence="8">
    <location>
        <begin position="5"/>
        <end position="301"/>
    </location>
</feature>
<dbReference type="InterPro" id="IPR001227">
    <property type="entry name" value="Ac_transferase_dom_sf"/>
</dbReference>
<name>A0A117UTB7_9SPHN</name>
<sequence length="311" mass="32031">MRAFVFPGQGSQKLGMGAELAAASAAAREVFEEVDDALGQKLFALMTEGPADELTLTANAQPAIMANAIAVLRVLEKECGLVLADKAQFVAGHSLGEYTALCAAGAFSLADTARLLRLRGQAMQAAVPVGEGAMCALLGAEIDQATALAAAAAEGEVCTVANDNAPGQVVLSGHTGAIERAIAMVKDHGIKRGMLLPVSAPFHCPLMQPAAEAMAEALERTPPGPLRVTLMANVTAAPVTDPAEVRRLLVEQVTGRVRWRESMIALGAAGVTHFAELGGKVVGPMITRTVADVAVASVVSMADIEAFAKEL</sequence>
<dbReference type="PIRSF" id="PIRSF000446">
    <property type="entry name" value="Mct"/>
    <property type="match status" value="1"/>
</dbReference>
<dbReference type="Gene3D" id="3.30.70.250">
    <property type="entry name" value="Malonyl-CoA ACP transacylase, ACP-binding"/>
    <property type="match status" value="1"/>
</dbReference>
<dbReference type="PANTHER" id="PTHR42681">
    <property type="entry name" value="MALONYL-COA-ACYL CARRIER PROTEIN TRANSACYLASE, MITOCHONDRIAL"/>
    <property type="match status" value="1"/>
</dbReference>
<feature type="active site" evidence="7">
    <location>
        <position position="94"/>
    </location>
</feature>
<keyword evidence="4 6" id="KW-0012">Acyltransferase</keyword>